<protein>
    <recommendedName>
        <fullName evidence="4">Peptidase propeptide and YPEB domain-containing protein</fullName>
    </recommendedName>
</protein>
<keyword evidence="3" id="KW-1185">Reference proteome</keyword>
<sequence>MPRFAAFALCLTALAPPAAAQGTDVGRVLQVLAEMGCEVSPADIEKAGSGYALHDVLCPDGRYEIVLDGDFRVTSRTPK</sequence>
<evidence type="ECO:0000256" key="1">
    <source>
        <dbReference type="SAM" id="SignalP"/>
    </source>
</evidence>
<gene>
    <name evidence="2" type="ORF">SAMN04515678_1162</name>
</gene>
<evidence type="ECO:0000313" key="2">
    <source>
        <dbReference type="EMBL" id="SFE76696.1"/>
    </source>
</evidence>
<proteinExistence type="predicted"/>
<reference evidence="2 3" key="1">
    <citation type="submission" date="2016-10" db="EMBL/GenBank/DDBJ databases">
        <authorList>
            <person name="Varghese N."/>
            <person name="Submissions S."/>
        </authorList>
    </citation>
    <scope>NUCLEOTIDE SEQUENCE [LARGE SCALE GENOMIC DNA]</scope>
    <source>
        <strain evidence="3">YIM D21,KCTC 23444,ACCC 10710</strain>
    </source>
</reference>
<organism evidence="2 3">
    <name type="scientific">Roseivivax sediminis</name>
    <dbReference type="NCBI Taxonomy" id="936889"/>
    <lineage>
        <taxon>Bacteria</taxon>
        <taxon>Pseudomonadati</taxon>
        <taxon>Pseudomonadota</taxon>
        <taxon>Alphaproteobacteria</taxon>
        <taxon>Rhodobacterales</taxon>
        <taxon>Roseobacteraceae</taxon>
        <taxon>Roseivivax</taxon>
    </lineage>
</organism>
<feature type="chain" id="PRO_5009302176" description="Peptidase propeptide and YPEB domain-containing protein" evidence="1">
    <location>
        <begin position="21"/>
        <end position="79"/>
    </location>
</feature>
<dbReference type="Proteomes" id="UP000325289">
    <property type="component" value="Unassembled WGS sequence"/>
</dbReference>
<evidence type="ECO:0000313" key="3">
    <source>
        <dbReference type="Proteomes" id="UP000325289"/>
    </source>
</evidence>
<accession>A0A1I2D836</accession>
<dbReference type="EMBL" id="FOMS01000016">
    <property type="protein sequence ID" value="SFE76696.1"/>
    <property type="molecule type" value="Genomic_DNA"/>
</dbReference>
<dbReference type="OrthoDB" id="583390at2"/>
<evidence type="ECO:0008006" key="4">
    <source>
        <dbReference type="Google" id="ProtNLM"/>
    </source>
</evidence>
<dbReference type="RefSeq" id="WP_149758122.1">
    <property type="nucleotide sequence ID" value="NZ_FOMS01000016.1"/>
</dbReference>
<feature type="signal peptide" evidence="1">
    <location>
        <begin position="1"/>
        <end position="20"/>
    </location>
</feature>
<keyword evidence="1" id="KW-0732">Signal</keyword>
<name>A0A1I2D836_9RHOB</name>
<dbReference type="AlphaFoldDB" id="A0A1I2D836"/>